<sequence length="182" mass="20944">MPKRDLDVDSPYKSTTERNDETEAIEDLFLEVFFKDSASNIEAWEDMHLSWHFLDDKSDMDTRSLNSDWKEVLSGQACSDTILSNIVTSCDLWLNWERNKKEIMTRMRTYDHMKYLVNCHIATQLEVVNYQISSPYFTLENMGSLKNKGCTQFTLLQSSAPSLGKTSSTSFGQNKKLLQSVA</sequence>
<organism evidence="1 2">
    <name type="scientific">Datura stramonium</name>
    <name type="common">Jimsonweed</name>
    <name type="synonym">Common thornapple</name>
    <dbReference type="NCBI Taxonomy" id="4076"/>
    <lineage>
        <taxon>Eukaryota</taxon>
        <taxon>Viridiplantae</taxon>
        <taxon>Streptophyta</taxon>
        <taxon>Embryophyta</taxon>
        <taxon>Tracheophyta</taxon>
        <taxon>Spermatophyta</taxon>
        <taxon>Magnoliopsida</taxon>
        <taxon>eudicotyledons</taxon>
        <taxon>Gunneridae</taxon>
        <taxon>Pentapetalae</taxon>
        <taxon>asterids</taxon>
        <taxon>lamiids</taxon>
        <taxon>Solanales</taxon>
        <taxon>Solanaceae</taxon>
        <taxon>Solanoideae</taxon>
        <taxon>Datureae</taxon>
        <taxon>Datura</taxon>
    </lineage>
</organism>
<reference evidence="1 2" key="1">
    <citation type="journal article" date="2021" name="BMC Genomics">
        <title>Datura genome reveals duplications of psychoactive alkaloid biosynthetic genes and high mutation rate following tissue culture.</title>
        <authorList>
            <person name="Rajewski A."/>
            <person name="Carter-House D."/>
            <person name="Stajich J."/>
            <person name="Litt A."/>
        </authorList>
    </citation>
    <scope>NUCLEOTIDE SEQUENCE [LARGE SCALE GENOMIC DNA]</scope>
    <source>
        <strain evidence="1">AR-01</strain>
    </source>
</reference>
<evidence type="ECO:0000313" key="1">
    <source>
        <dbReference type="EMBL" id="MCD9644998.1"/>
    </source>
</evidence>
<name>A0ABS8VCL7_DATST</name>
<dbReference type="EMBL" id="JACEIK010004307">
    <property type="protein sequence ID" value="MCD9644998.1"/>
    <property type="molecule type" value="Genomic_DNA"/>
</dbReference>
<evidence type="ECO:0000313" key="2">
    <source>
        <dbReference type="Proteomes" id="UP000823775"/>
    </source>
</evidence>
<protein>
    <submittedName>
        <fullName evidence="1">Uncharacterized protein</fullName>
    </submittedName>
</protein>
<dbReference type="Proteomes" id="UP000823775">
    <property type="component" value="Unassembled WGS sequence"/>
</dbReference>
<comment type="caution">
    <text evidence="1">The sequence shown here is derived from an EMBL/GenBank/DDBJ whole genome shotgun (WGS) entry which is preliminary data.</text>
</comment>
<keyword evidence="2" id="KW-1185">Reference proteome</keyword>
<proteinExistence type="predicted"/>
<gene>
    <name evidence="1" type="ORF">HAX54_033626</name>
</gene>
<accession>A0ABS8VCL7</accession>